<sequence length="295" mass="34569">MAAELIQLALRADDRAVDQAVDLAALDTSLWSPSVSIRWSKRNARWPCEPWHCWSVRLNALFADFPARLLFDPFFVQFMQQHKPSPVVRTDAVFLRSCRYDHRPDLPNPEDVPVANSWWLMPHQFRPRLGFYCQHFQVVSFHHKNDLTRWKVLYYCACRDPRSLQCLALAHVFTQYWRDCIVRYVRAWDFLPPDLPRASARRAWYTVMSHCGFCELYRVVELLGLFVTQKVGPVMAPRKSGVRHCRCRLVRCVETALELLELPLALLEEAVMRIHLGPTPFCPHLILFPLSSLRR</sequence>
<proteinExistence type="predicted"/>
<name>E0YC56_9ADEN</name>
<protein>
    <submittedName>
        <fullName evidence="1">ORF14</fullName>
    </submittedName>
</protein>
<dbReference type="RefSeq" id="YP_003933577.1">
    <property type="nucleotide sequence ID" value="NC_014564.2"/>
</dbReference>
<evidence type="ECO:0000313" key="2">
    <source>
        <dbReference type="Proteomes" id="UP000110521"/>
    </source>
</evidence>
<dbReference type="OrthoDB" id="12316at10239"/>
<evidence type="ECO:0000313" key="1">
    <source>
        <dbReference type="EMBL" id="ADM53789.1"/>
    </source>
</evidence>
<organism evidence="1 2">
    <name type="scientific">Turkey adenovirus 1</name>
    <dbReference type="NCBI Taxonomy" id="878329"/>
    <lineage>
        <taxon>Viruses</taxon>
        <taxon>Varidnaviria</taxon>
        <taxon>Bamfordvirae</taxon>
        <taxon>Preplasmiviricota</taxon>
        <taxon>Polisuviricotina</taxon>
        <taxon>Pharingeaviricetes</taxon>
        <taxon>Rowavirales</taxon>
        <taxon>Adenoviridae</taxon>
        <taxon>Aviadenovirus</taxon>
        <taxon>Aviadenovirus gallopavoprimum</taxon>
        <taxon>Turkey aviadenovirus B</taxon>
    </lineage>
</organism>
<dbReference type="Proteomes" id="UP000110521">
    <property type="component" value="Segment"/>
</dbReference>
<reference evidence="1 2" key="1">
    <citation type="journal article" date="2010" name="Virus Res.">
        <title>The first complete genome sequence of a non-chicken aviadenovirus, proposed to be turkey adenovirus 1.</title>
        <authorList>
            <person name="Kajan G.L."/>
            <person name="Stefancsik R."/>
            <person name="Ursu K."/>
            <person name="Palya V."/>
            <person name="Benko M."/>
        </authorList>
    </citation>
    <scope>NUCLEOTIDE SEQUENCE [LARGE SCALE GENOMIC DNA]</scope>
    <source>
        <strain evidence="1 2">D90/2</strain>
    </source>
</reference>
<dbReference type="KEGG" id="vg:11763418"/>
<accession>E0YC56</accession>
<dbReference type="GeneID" id="11763418"/>
<keyword evidence="2" id="KW-1185">Reference proteome</keyword>
<dbReference type="EMBL" id="GU936707">
    <property type="protein sequence ID" value="ADM53789.1"/>
    <property type="molecule type" value="Genomic_DNA"/>
</dbReference>